<keyword evidence="5 8" id="KW-0418">Kinase</keyword>
<dbReference type="EMBL" id="MLJW01002983">
    <property type="protein sequence ID" value="OIQ73153.1"/>
    <property type="molecule type" value="Genomic_DNA"/>
</dbReference>
<dbReference type="PROSITE" id="PS50109">
    <property type="entry name" value="HIS_KIN"/>
    <property type="match status" value="1"/>
</dbReference>
<feature type="domain" description="Histidine kinase" evidence="7">
    <location>
        <begin position="1"/>
        <end position="117"/>
    </location>
</feature>
<dbReference type="InterPro" id="IPR005467">
    <property type="entry name" value="His_kinase_dom"/>
</dbReference>
<dbReference type="AlphaFoldDB" id="A0A1J5PNS8"/>
<proteinExistence type="predicted"/>
<dbReference type="InterPro" id="IPR004358">
    <property type="entry name" value="Sig_transdc_His_kin-like_C"/>
</dbReference>
<keyword evidence="4" id="KW-0547">Nucleotide-binding</keyword>
<protein>
    <recommendedName>
        <fullName evidence="2">histidine kinase</fullName>
        <ecNumber evidence="2">2.7.13.3</ecNumber>
    </recommendedName>
</protein>
<dbReference type="PANTHER" id="PTHR44936">
    <property type="entry name" value="SENSOR PROTEIN CREC"/>
    <property type="match status" value="1"/>
</dbReference>
<dbReference type="GO" id="GO:0005524">
    <property type="term" value="F:ATP binding"/>
    <property type="evidence" value="ECO:0007669"/>
    <property type="project" value="UniProtKB-KW"/>
</dbReference>
<evidence type="ECO:0000256" key="3">
    <source>
        <dbReference type="ARBA" id="ARBA00022679"/>
    </source>
</evidence>
<evidence type="ECO:0000256" key="2">
    <source>
        <dbReference type="ARBA" id="ARBA00012438"/>
    </source>
</evidence>
<reference evidence="8" key="1">
    <citation type="submission" date="2016-10" db="EMBL/GenBank/DDBJ databases">
        <title>Sequence of Gallionella enrichment culture.</title>
        <authorList>
            <person name="Poehlein A."/>
            <person name="Muehling M."/>
            <person name="Daniel R."/>
        </authorList>
    </citation>
    <scope>NUCLEOTIDE SEQUENCE</scope>
</reference>
<gene>
    <name evidence="8" type="primary">gchK_5</name>
    <name evidence="8" type="ORF">GALL_452100</name>
</gene>
<dbReference type="GO" id="GO:0000155">
    <property type="term" value="F:phosphorelay sensor kinase activity"/>
    <property type="evidence" value="ECO:0007669"/>
    <property type="project" value="TreeGrafter"/>
</dbReference>
<keyword evidence="3 8" id="KW-0808">Transferase</keyword>
<evidence type="ECO:0000259" key="7">
    <source>
        <dbReference type="PROSITE" id="PS50109"/>
    </source>
</evidence>
<dbReference type="InterPro" id="IPR050980">
    <property type="entry name" value="2C_sensor_his_kinase"/>
</dbReference>
<dbReference type="SMART" id="SM00387">
    <property type="entry name" value="HATPase_c"/>
    <property type="match status" value="1"/>
</dbReference>
<dbReference type="EC" id="2.7.13.3" evidence="2"/>
<name>A0A1J5PNS8_9ZZZZ</name>
<accession>A0A1J5PNS8</accession>
<dbReference type="InterPro" id="IPR003594">
    <property type="entry name" value="HATPase_dom"/>
</dbReference>
<evidence type="ECO:0000256" key="1">
    <source>
        <dbReference type="ARBA" id="ARBA00000085"/>
    </source>
</evidence>
<comment type="caution">
    <text evidence="8">The sequence shown here is derived from an EMBL/GenBank/DDBJ whole genome shotgun (WGS) entry which is preliminary data.</text>
</comment>
<evidence type="ECO:0000313" key="8">
    <source>
        <dbReference type="EMBL" id="OIQ73153.1"/>
    </source>
</evidence>
<dbReference type="PRINTS" id="PR00344">
    <property type="entry name" value="BCTRLSENSOR"/>
</dbReference>
<evidence type="ECO:0000256" key="6">
    <source>
        <dbReference type="ARBA" id="ARBA00022840"/>
    </source>
</evidence>
<dbReference type="Pfam" id="PF02518">
    <property type="entry name" value="HATPase_c"/>
    <property type="match status" value="1"/>
</dbReference>
<keyword evidence="6" id="KW-0067">ATP-binding</keyword>
<dbReference type="PANTHER" id="PTHR44936:SF10">
    <property type="entry name" value="SENSOR PROTEIN RSTB"/>
    <property type="match status" value="1"/>
</dbReference>
<dbReference type="InterPro" id="IPR036890">
    <property type="entry name" value="HATPase_C_sf"/>
</dbReference>
<dbReference type="Gene3D" id="3.30.565.10">
    <property type="entry name" value="Histidine kinase-like ATPase, C-terminal domain"/>
    <property type="match status" value="1"/>
</dbReference>
<dbReference type="SUPFAM" id="SSF55874">
    <property type="entry name" value="ATPase domain of HSP90 chaperone/DNA topoisomerase II/histidine kinase"/>
    <property type="match status" value="1"/>
</dbReference>
<evidence type="ECO:0000256" key="5">
    <source>
        <dbReference type="ARBA" id="ARBA00022777"/>
    </source>
</evidence>
<comment type="catalytic activity">
    <reaction evidence="1">
        <text>ATP + protein L-histidine = ADP + protein N-phospho-L-histidine.</text>
        <dbReference type="EC" id="2.7.13.3"/>
    </reaction>
</comment>
<sequence>MSQALTNLIKNAGEAIESYVEKGVPNGYSPVVHVTVRVEDTAVVIEIADNGIGLPEDRSRLFEPYVTTRAQGTGLGLPIVKKIIEEHGGSLALTDAPLFAGNAHFGAMAVIRLPRRNVGGSDVKIKKAAENAPLQTPSAGQEER</sequence>
<evidence type="ECO:0000256" key="4">
    <source>
        <dbReference type="ARBA" id="ARBA00022741"/>
    </source>
</evidence>
<dbReference type="GO" id="GO:0005886">
    <property type="term" value="C:plasma membrane"/>
    <property type="evidence" value="ECO:0007669"/>
    <property type="project" value="TreeGrafter"/>
</dbReference>
<organism evidence="8">
    <name type="scientific">mine drainage metagenome</name>
    <dbReference type="NCBI Taxonomy" id="410659"/>
    <lineage>
        <taxon>unclassified sequences</taxon>
        <taxon>metagenomes</taxon>
        <taxon>ecological metagenomes</taxon>
    </lineage>
</organism>